<keyword evidence="1" id="KW-0732">Signal</keyword>
<dbReference type="EMBL" id="JAGTJQ010000006">
    <property type="protein sequence ID" value="KAH7028750.1"/>
    <property type="molecule type" value="Genomic_DNA"/>
</dbReference>
<evidence type="ECO:0000313" key="2">
    <source>
        <dbReference type="EMBL" id="KAH7028750.1"/>
    </source>
</evidence>
<protein>
    <submittedName>
        <fullName evidence="2">Uncharacterized protein</fullName>
    </submittedName>
</protein>
<dbReference type="RefSeq" id="XP_046011038.1">
    <property type="nucleotide sequence ID" value="XM_046162596.1"/>
</dbReference>
<dbReference type="Proteomes" id="UP000756346">
    <property type="component" value="Unassembled WGS sequence"/>
</dbReference>
<keyword evidence="3" id="KW-1185">Reference proteome</keyword>
<dbReference type="GeneID" id="70192142"/>
<evidence type="ECO:0000313" key="3">
    <source>
        <dbReference type="Proteomes" id="UP000756346"/>
    </source>
</evidence>
<name>A0A9P9BP70_9PEZI</name>
<feature type="non-terminal residue" evidence="2">
    <location>
        <position position="1"/>
    </location>
</feature>
<gene>
    <name evidence="2" type="ORF">B0I36DRAFT_431750</name>
</gene>
<dbReference type="OrthoDB" id="10318450at2759"/>
<proteinExistence type="predicted"/>
<reference evidence="2" key="1">
    <citation type="journal article" date="2021" name="Nat. Commun.">
        <title>Genetic determinants of endophytism in the Arabidopsis root mycobiome.</title>
        <authorList>
            <person name="Mesny F."/>
            <person name="Miyauchi S."/>
            <person name="Thiergart T."/>
            <person name="Pickel B."/>
            <person name="Atanasova L."/>
            <person name="Karlsson M."/>
            <person name="Huettel B."/>
            <person name="Barry K.W."/>
            <person name="Haridas S."/>
            <person name="Chen C."/>
            <person name="Bauer D."/>
            <person name="Andreopoulos W."/>
            <person name="Pangilinan J."/>
            <person name="LaButti K."/>
            <person name="Riley R."/>
            <person name="Lipzen A."/>
            <person name="Clum A."/>
            <person name="Drula E."/>
            <person name="Henrissat B."/>
            <person name="Kohler A."/>
            <person name="Grigoriev I.V."/>
            <person name="Martin F.M."/>
            <person name="Hacquard S."/>
        </authorList>
    </citation>
    <scope>NUCLEOTIDE SEQUENCE</scope>
    <source>
        <strain evidence="2">MPI-CAGE-CH-0230</strain>
    </source>
</reference>
<sequence length="175" mass="18699">MQLIKSTVALAALLSGAEAVNLLLYLGSSANNCNGSLFVCRNIGPSTCCDDPNQRSHRSAAIENVPNDRNTEIRTYASGGCTGLKEVITAPRGASRFCRPFSSVPVTGAGWNYFGTKRELVDDVPCTSSQRPDAIRFEDGSEISIGDLDDEQYQTVASLANNDGTQSEITELITS</sequence>
<comment type="caution">
    <text evidence="2">The sequence shown here is derived from an EMBL/GenBank/DDBJ whole genome shotgun (WGS) entry which is preliminary data.</text>
</comment>
<feature type="signal peptide" evidence="1">
    <location>
        <begin position="1"/>
        <end position="19"/>
    </location>
</feature>
<accession>A0A9P9BP70</accession>
<organism evidence="2 3">
    <name type="scientific">Microdochium trichocladiopsis</name>
    <dbReference type="NCBI Taxonomy" id="1682393"/>
    <lineage>
        <taxon>Eukaryota</taxon>
        <taxon>Fungi</taxon>
        <taxon>Dikarya</taxon>
        <taxon>Ascomycota</taxon>
        <taxon>Pezizomycotina</taxon>
        <taxon>Sordariomycetes</taxon>
        <taxon>Xylariomycetidae</taxon>
        <taxon>Xylariales</taxon>
        <taxon>Microdochiaceae</taxon>
        <taxon>Microdochium</taxon>
    </lineage>
</organism>
<dbReference type="AlphaFoldDB" id="A0A9P9BP70"/>
<evidence type="ECO:0000256" key="1">
    <source>
        <dbReference type="SAM" id="SignalP"/>
    </source>
</evidence>
<feature type="chain" id="PRO_5040247613" evidence="1">
    <location>
        <begin position="20"/>
        <end position="175"/>
    </location>
</feature>